<dbReference type="Proteomes" id="UP001497744">
    <property type="component" value="Unassembled WGS sequence"/>
</dbReference>
<proteinExistence type="predicted"/>
<keyword evidence="4" id="KW-1185">Reference proteome</keyword>
<name>A0AAV4LMX2_BABCB</name>
<evidence type="ECO:0000313" key="3">
    <source>
        <dbReference type="EMBL" id="GIX61329.1"/>
    </source>
</evidence>
<organism evidence="3 4">
    <name type="scientific">Babesia caballi</name>
    <dbReference type="NCBI Taxonomy" id="5871"/>
    <lineage>
        <taxon>Eukaryota</taxon>
        <taxon>Sar</taxon>
        <taxon>Alveolata</taxon>
        <taxon>Apicomplexa</taxon>
        <taxon>Aconoidasida</taxon>
        <taxon>Piroplasmida</taxon>
        <taxon>Babesiidae</taxon>
        <taxon>Babesia</taxon>
    </lineage>
</organism>
<keyword evidence="2" id="KW-1133">Transmembrane helix</keyword>
<keyword evidence="2" id="KW-0472">Membrane</keyword>
<comment type="caution">
    <text evidence="3">The sequence shown here is derived from an EMBL/GenBank/DDBJ whole genome shotgun (WGS) entry which is preliminary data.</text>
</comment>
<dbReference type="RefSeq" id="XP_067713400.1">
    <property type="nucleotide sequence ID" value="XM_067857299.1"/>
</dbReference>
<dbReference type="EMBL" id="BPLF01000001">
    <property type="protein sequence ID" value="GIX61329.1"/>
    <property type="molecule type" value="Genomic_DNA"/>
</dbReference>
<sequence length="370" mass="39631">MGGKKKLTEPPKDLKEAIDWITWVCGYGQGSQDYKSQLAAAVTALTNFKNAFKGMFGTVNDPTGLIKKFADGLGRGFLGYNGQGTDDFSGSGIVASNGKYKSAYHNCNWSSDAGPDYAKIFLFLAPLVYYFVTFLYWMCNKSSWKHKQLNSASSSNPLFYLMLNMDYTPSQLDEVKTGSQIAEILEGHYGFDELSDAYQGGAKSSYETFLQQLEENVAGSPLNHPLASCYKLAKEYFESQSKFKAPNASEINEAIKAIKGNLIQLSAAEEYSSSGDSSTNPYDNLKPLITQLLSAVQKFQAKEPEQFGQGVHHAAGQAGKEAGESGGQPSSGSSIAGALTTLGLGGGAAAAYLVDLGGAKTFVDGLLRIG</sequence>
<dbReference type="GeneID" id="94192812"/>
<dbReference type="AlphaFoldDB" id="A0AAV4LMX2"/>
<protein>
    <submittedName>
        <fullName evidence="3">Variant erythrocyte surface antigen-1 family protein</fullName>
    </submittedName>
</protein>
<feature type="region of interest" description="Disordered" evidence="1">
    <location>
        <begin position="306"/>
        <end position="332"/>
    </location>
</feature>
<gene>
    <name evidence="3" type="ORF">BcabD6B2_07640</name>
</gene>
<reference evidence="3 4" key="1">
    <citation type="submission" date="2021-06" db="EMBL/GenBank/DDBJ databases">
        <title>Genome sequence of Babesia caballi.</title>
        <authorList>
            <person name="Yamagishi J."/>
            <person name="Kidaka T."/>
            <person name="Ochi A."/>
        </authorList>
    </citation>
    <scope>NUCLEOTIDE SEQUENCE [LARGE SCALE GENOMIC DNA]</scope>
    <source>
        <strain evidence="3">USDA-D6B2</strain>
    </source>
</reference>
<accession>A0AAV4LMX2</accession>
<keyword evidence="2" id="KW-0812">Transmembrane</keyword>
<feature type="transmembrane region" description="Helical" evidence="2">
    <location>
        <begin position="120"/>
        <end position="139"/>
    </location>
</feature>
<feature type="compositionally biased region" description="Low complexity" evidence="1">
    <location>
        <begin position="308"/>
        <end position="319"/>
    </location>
</feature>
<evidence type="ECO:0000313" key="4">
    <source>
        <dbReference type="Proteomes" id="UP001497744"/>
    </source>
</evidence>
<evidence type="ECO:0000256" key="2">
    <source>
        <dbReference type="SAM" id="Phobius"/>
    </source>
</evidence>
<evidence type="ECO:0000256" key="1">
    <source>
        <dbReference type="SAM" id="MobiDB-lite"/>
    </source>
</evidence>